<evidence type="ECO:0000259" key="4">
    <source>
        <dbReference type="PROSITE" id="PS50995"/>
    </source>
</evidence>
<dbReference type="PRINTS" id="PR00598">
    <property type="entry name" value="HTHMARR"/>
</dbReference>
<name>A0A285CSW4_9BACI</name>
<evidence type="ECO:0000256" key="1">
    <source>
        <dbReference type="ARBA" id="ARBA00023015"/>
    </source>
</evidence>
<keyword evidence="2 5" id="KW-0238">DNA-binding</keyword>
<sequence length="140" mass="16489">MKNNHDLFHTIHQLSRQLHKSLNEALQPFSIYSAQWSVLFVLKTKGNLTQSELCDYLSVEAPPMTRTIQRLIKQGYVKQIPSKEDKRVKYIQLTEKALAEYPEWEKAVLKMNESLLADFPKSSQEELRKLLREFSIQLRK</sequence>
<evidence type="ECO:0000313" key="5">
    <source>
        <dbReference type="EMBL" id="SNX70670.1"/>
    </source>
</evidence>
<dbReference type="RefSeq" id="WP_097158631.1">
    <property type="nucleotide sequence ID" value="NZ_JBEPMQ010000006.1"/>
</dbReference>
<protein>
    <submittedName>
        <fullName evidence="5">DNA-binding MarR family transcriptional regulator</fullName>
    </submittedName>
</protein>
<dbReference type="PROSITE" id="PS50995">
    <property type="entry name" value="HTH_MARR_2"/>
    <property type="match status" value="1"/>
</dbReference>
<dbReference type="Gene3D" id="1.10.10.10">
    <property type="entry name" value="Winged helix-like DNA-binding domain superfamily/Winged helix DNA-binding domain"/>
    <property type="match status" value="1"/>
</dbReference>
<dbReference type="OrthoDB" id="1904211at2"/>
<dbReference type="GO" id="GO:0003700">
    <property type="term" value="F:DNA-binding transcription factor activity"/>
    <property type="evidence" value="ECO:0007669"/>
    <property type="project" value="InterPro"/>
</dbReference>
<keyword evidence="6" id="KW-1185">Reference proteome</keyword>
<dbReference type="PANTHER" id="PTHR42756">
    <property type="entry name" value="TRANSCRIPTIONAL REGULATOR, MARR"/>
    <property type="match status" value="1"/>
</dbReference>
<dbReference type="AlphaFoldDB" id="A0A285CSW4"/>
<dbReference type="EMBL" id="OAOP01000004">
    <property type="protein sequence ID" value="SNX70670.1"/>
    <property type="molecule type" value="Genomic_DNA"/>
</dbReference>
<organism evidence="5 6">
    <name type="scientific">Bacillus oleivorans</name>
    <dbReference type="NCBI Taxonomy" id="1448271"/>
    <lineage>
        <taxon>Bacteria</taxon>
        <taxon>Bacillati</taxon>
        <taxon>Bacillota</taxon>
        <taxon>Bacilli</taxon>
        <taxon>Bacillales</taxon>
        <taxon>Bacillaceae</taxon>
        <taxon>Bacillus</taxon>
    </lineage>
</organism>
<dbReference type="Pfam" id="PF12802">
    <property type="entry name" value="MarR_2"/>
    <property type="match status" value="1"/>
</dbReference>
<proteinExistence type="predicted"/>
<dbReference type="PANTHER" id="PTHR42756:SF1">
    <property type="entry name" value="TRANSCRIPTIONAL REPRESSOR OF EMRAB OPERON"/>
    <property type="match status" value="1"/>
</dbReference>
<dbReference type="SMART" id="SM00347">
    <property type="entry name" value="HTH_MARR"/>
    <property type="match status" value="1"/>
</dbReference>
<dbReference type="InterPro" id="IPR036390">
    <property type="entry name" value="WH_DNA-bd_sf"/>
</dbReference>
<dbReference type="SUPFAM" id="SSF46785">
    <property type="entry name" value="Winged helix' DNA-binding domain"/>
    <property type="match status" value="1"/>
</dbReference>
<accession>A0A285CSW4</accession>
<dbReference type="InterPro" id="IPR000835">
    <property type="entry name" value="HTH_MarR-typ"/>
</dbReference>
<feature type="domain" description="HTH marR-type" evidence="4">
    <location>
        <begin position="4"/>
        <end position="136"/>
    </location>
</feature>
<evidence type="ECO:0000256" key="2">
    <source>
        <dbReference type="ARBA" id="ARBA00023125"/>
    </source>
</evidence>
<keyword evidence="1" id="KW-0805">Transcription regulation</keyword>
<evidence type="ECO:0000313" key="6">
    <source>
        <dbReference type="Proteomes" id="UP000219546"/>
    </source>
</evidence>
<gene>
    <name evidence="5" type="ORF">SAMN05877753_104236</name>
</gene>
<keyword evidence="3" id="KW-0804">Transcription</keyword>
<evidence type="ECO:0000256" key="3">
    <source>
        <dbReference type="ARBA" id="ARBA00023163"/>
    </source>
</evidence>
<dbReference type="InterPro" id="IPR036388">
    <property type="entry name" value="WH-like_DNA-bd_sf"/>
</dbReference>
<dbReference type="Proteomes" id="UP000219546">
    <property type="component" value="Unassembled WGS sequence"/>
</dbReference>
<dbReference type="GO" id="GO:0003677">
    <property type="term" value="F:DNA binding"/>
    <property type="evidence" value="ECO:0007669"/>
    <property type="project" value="UniProtKB-KW"/>
</dbReference>
<reference evidence="5 6" key="1">
    <citation type="submission" date="2017-08" db="EMBL/GenBank/DDBJ databases">
        <authorList>
            <person name="de Groot N.N."/>
        </authorList>
    </citation>
    <scope>NUCLEOTIDE SEQUENCE [LARGE SCALE GENOMIC DNA]</scope>
    <source>
        <strain evidence="5 6">JC228</strain>
    </source>
</reference>